<protein>
    <submittedName>
        <fullName evidence="1">Uncharacterized protein</fullName>
    </submittedName>
</protein>
<evidence type="ECO:0000313" key="1">
    <source>
        <dbReference type="EMBL" id="VTR58672.1"/>
    </source>
</evidence>
<gene>
    <name evidence="1" type="ORF">NCTC12965_07778</name>
</gene>
<reference evidence="1" key="1">
    <citation type="submission" date="2019-05" db="EMBL/GenBank/DDBJ databases">
        <authorList>
            <consortium name="Pathogen Informatics"/>
        </authorList>
    </citation>
    <scope>NUCLEOTIDE SEQUENCE [LARGE SCALE GENOMIC DNA]</scope>
    <source>
        <strain evidence="1">NCTC12965</strain>
    </source>
</reference>
<name>A0A4U9WI92_SERFO</name>
<dbReference type="AlphaFoldDB" id="A0A4U9WI92"/>
<dbReference type="EMBL" id="CABEEZ010000153">
    <property type="protein sequence ID" value="VTR58672.1"/>
    <property type="molecule type" value="Genomic_DNA"/>
</dbReference>
<proteinExistence type="predicted"/>
<organism evidence="1">
    <name type="scientific">Serratia fonticola</name>
    <dbReference type="NCBI Taxonomy" id="47917"/>
    <lineage>
        <taxon>Bacteria</taxon>
        <taxon>Pseudomonadati</taxon>
        <taxon>Pseudomonadota</taxon>
        <taxon>Gammaproteobacteria</taxon>
        <taxon>Enterobacterales</taxon>
        <taxon>Yersiniaceae</taxon>
        <taxon>Serratia</taxon>
    </lineage>
</organism>
<sequence>MEMIEAKAWNQDAKLRQIDVNYTYLISID</sequence>
<accession>A0A4U9WI92</accession>